<dbReference type="AlphaFoldDB" id="A0A6G1IY26"/>
<dbReference type="EMBL" id="MU005585">
    <property type="protein sequence ID" value="KAF2683028.1"/>
    <property type="molecule type" value="Genomic_DNA"/>
</dbReference>
<reference evidence="1" key="1">
    <citation type="journal article" date="2020" name="Stud. Mycol.">
        <title>101 Dothideomycetes genomes: a test case for predicting lifestyles and emergence of pathogens.</title>
        <authorList>
            <person name="Haridas S."/>
            <person name="Albert R."/>
            <person name="Binder M."/>
            <person name="Bloem J."/>
            <person name="Labutti K."/>
            <person name="Salamov A."/>
            <person name="Andreopoulos B."/>
            <person name="Baker S."/>
            <person name="Barry K."/>
            <person name="Bills G."/>
            <person name="Bluhm B."/>
            <person name="Cannon C."/>
            <person name="Castanera R."/>
            <person name="Culley D."/>
            <person name="Daum C."/>
            <person name="Ezra D."/>
            <person name="Gonzalez J."/>
            <person name="Henrissat B."/>
            <person name="Kuo A."/>
            <person name="Liang C."/>
            <person name="Lipzen A."/>
            <person name="Lutzoni F."/>
            <person name="Magnuson J."/>
            <person name="Mondo S."/>
            <person name="Nolan M."/>
            <person name="Ohm R."/>
            <person name="Pangilinan J."/>
            <person name="Park H.-J."/>
            <person name="Ramirez L."/>
            <person name="Alfaro M."/>
            <person name="Sun H."/>
            <person name="Tritt A."/>
            <person name="Yoshinaga Y."/>
            <person name="Zwiers L.-H."/>
            <person name="Turgeon B."/>
            <person name="Goodwin S."/>
            <person name="Spatafora J."/>
            <person name="Crous P."/>
            <person name="Grigoriev I."/>
        </authorList>
    </citation>
    <scope>NUCLEOTIDE SEQUENCE</scope>
    <source>
        <strain evidence="1">CBS 122367</strain>
    </source>
</reference>
<keyword evidence="2" id="KW-1185">Reference proteome</keyword>
<evidence type="ECO:0000313" key="2">
    <source>
        <dbReference type="Proteomes" id="UP000799291"/>
    </source>
</evidence>
<protein>
    <submittedName>
        <fullName evidence="1">Uncharacterized protein</fullName>
    </submittedName>
</protein>
<accession>A0A6G1IY26</accession>
<evidence type="ECO:0000313" key="1">
    <source>
        <dbReference type="EMBL" id="KAF2683028.1"/>
    </source>
</evidence>
<sequence>MFTFRVPAVRIAFGNWPCAQTYARTQFYPRTCNVVCSWTLHTSARPNGSGLSSLRGTCPVHGPAGAMSLGSCSGTRRIALDAAVDSKQGVHISPSSRPARVELAVIPKCFIQSMFFWRTKSPIRKPLGPWALRFGQRIDQSSEVSSQALLYRRVTDV</sequence>
<proteinExistence type="predicted"/>
<name>A0A6G1IY26_9PLEO</name>
<gene>
    <name evidence="1" type="ORF">K458DRAFT_49615</name>
</gene>
<organism evidence="1 2">
    <name type="scientific">Lentithecium fluviatile CBS 122367</name>
    <dbReference type="NCBI Taxonomy" id="1168545"/>
    <lineage>
        <taxon>Eukaryota</taxon>
        <taxon>Fungi</taxon>
        <taxon>Dikarya</taxon>
        <taxon>Ascomycota</taxon>
        <taxon>Pezizomycotina</taxon>
        <taxon>Dothideomycetes</taxon>
        <taxon>Pleosporomycetidae</taxon>
        <taxon>Pleosporales</taxon>
        <taxon>Massarineae</taxon>
        <taxon>Lentitheciaceae</taxon>
        <taxon>Lentithecium</taxon>
    </lineage>
</organism>
<dbReference type="Proteomes" id="UP000799291">
    <property type="component" value="Unassembled WGS sequence"/>
</dbReference>